<dbReference type="GO" id="GO:0043952">
    <property type="term" value="P:protein transport by the Sec complex"/>
    <property type="evidence" value="ECO:0007669"/>
    <property type="project" value="UniProtKB-UniRule"/>
</dbReference>
<dbReference type="GO" id="GO:0065002">
    <property type="term" value="P:intracellular protein transmembrane transport"/>
    <property type="evidence" value="ECO:0007669"/>
    <property type="project" value="UniProtKB-UniRule"/>
</dbReference>
<proteinExistence type="inferred from homology"/>
<feature type="transmembrane region" description="Helical" evidence="10">
    <location>
        <begin position="156"/>
        <end position="178"/>
    </location>
</feature>
<evidence type="ECO:0000256" key="8">
    <source>
        <dbReference type="ARBA" id="ARBA00023010"/>
    </source>
</evidence>
<evidence type="ECO:0000256" key="5">
    <source>
        <dbReference type="ARBA" id="ARBA00022692"/>
    </source>
</evidence>
<keyword evidence="2 10" id="KW-0813">Transport</keyword>
<feature type="transmembrane region" description="Helical" evidence="10">
    <location>
        <begin position="7"/>
        <end position="27"/>
    </location>
</feature>
<dbReference type="PRINTS" id="PR01755">
    <property type="entry name" value="SECFTRNLCASE"/>
</dbReference>
<evidence type="ECO:0000256" key="1">
    <source>
        <dbReference type="ARBA" id="ARBA00004651"/>
    </source>
</evidence>
<feature type="transmembrane region" description="Helical" evidence="10">
    <location>
        <begin position="262"/>
        <end position="286"/>
    </location>
</feature>
<reference evidence="12 13" key="1">
    <citation type="journal article" date="2016" name="Nat. Commun.">
        <title>Thousands of microbial genomes shed light on interconnected biogeochemical processes in an aquifer system.</title>
        <authorList>
            <person name="Anantharaman K."/>
            <person name="Brown C.T."/>
            <person name="Hug L.A."/>
            <person name="Sharon I."/>
            <person name="Castelle C.J."/>
            <person name="Probst A.J."/>
            <person name="Thomas B.C."/>
            <person name="Singh A."/>
            <person name="Wilkins M.J."/>
            <person name="Karaoz U."/>
            <person name="Brodie E.L."/>
            <person name="Williams K.H."/>
            <person name="Hubbard S.S."/>
            <person name="Banfield J.F."/>
        </authorList>
    </citation>
    <scope>NUCLEOTIDE SEQUENCE [LARGE SCALE GENOMIC DNA]</scope>
</reference>
<dbReference type="InterPro" id="IPR005665">
    <property type="entry name" value="SecF_bac"/>
</dbReference>
<comment type="caution">
    <text evidence="12">The sequence shown here is derived from an EMBL/GenBank/DDBJ whole genome shotgun (WGS) entry which is preliminary data.</text>
</comment>
<dbReference type="Pfam" id="PF07549">
    <property type="entry name" value="Sec_GG"/>
    <property type="match status" value="1"/>
</dbReference>
<keyword evidence="5 10" id="KW-0812">Transmembrane</keyword>
<dbReference type="GO" id="GO:0005886">
    <property type="term" value="C:plasma membrane"/>
    <property type="evidence" value="ECO:0007669"/>
    <property type="project" value="UniProtKB-SubCell"/>
</dbReference>
<evidence type="ECO:0000256" key="6">
    <source>
        <dbReference type="ARBA" id="ARBA00022927"/>
    </source>
</evidence>
<evidence type="ECO:0000256" key="3">
    <source>
        <dbReference type="ARBA" id="ARBA00022475"/>
    </source>
</evidence>
<dbReference type="InterPro" id="IPR022646">
    <property type="entry name" value="SecD/SecF_CS"/>
</dbReference>
<comment type="subcellular location">
    <subcellularLocation>
        <location evidence="1 10">Cell membrane</location>
        <topology evidence="1 10">Multi-pass membrane protein</topology>
    </subcellularLocation>
</comment>
<keyword evidence="3 10" id="KW-1003">Cell membrane</keyword>
<keyword evidence="8 10" id="KW-0811">Translocation</keyword>
<feature type="transmembrane region" description="Helical" evidence="10">
    <location>
        <begin position="184"/>
        <end position="205"/>
    </location>
</feature>
<feature type="transmembrane region" description="Helical" evidence="10">
    <location>
        <begin position="236"/>
        <end position="256"/>
    </location>
</feature>
<keyword evidence="4" id="KW-0997">Cell inner membrane</keyword>
<gene>
    <name evidence="10" type="primary">secF</name>
    <name evidence="12" type="ORF">A3B07_02830</name>
</gene>
<protein>
    <recommendedName>
        <fullName evidence="10">Protein-export membrane protein SecF</fullName>
    </recommendedName>
</protein>
<dbReference type="EMBL" id="MHUV01000006">
    <property type="protein sequence ID" value="OHA82530.1"/>
    <property type="molecule type" value="Genomic_DNA"/>
</dbReference>
<dbReference type="AlphaFoldDB" id="A0A1G2SBX1"/>
<dbReference type="PANTHER" id="PTHR30081">
    <property type="entry name" value="PROTEIN-EXPORT MEMBRANE PROTEIN SEC"/>
    <property type="match status" value="1"/>
</dbReference>
<keyword evidence="9 10" id="KW-0472">Membrane</keyword>
<comment type="function">
    <text evidence="10">Part of the Sec protein translocase complex. Interacts with the SecYEG preprotein conducting channel. SecDF uses the proton motive force (PMF) to complete protein translocation after the ATP-dependent function of SecA.</text>
</comment>
<dbReference type="InterPro" id="IPR048634">
    <property type="entry name" value="SecD_SecF_C"/>
</dbReference>
<evidence type="ECO:0000256" key="9">
    <source>
        <dbReference type="ARBA" id="ARBA00023136"/>
    </source>
</evidence>
<organism evidence="12 13">
    <name type="scientific">Candidatus Yonathbacteria bacterium RIFCSPLOWO2_01_FULL_43_27</name>
    <dbReference type="NCBI Taxonomy" id="1802726"/>
    <lineage>
        <taxon>Bacteria</taxon>
        <taxon>Candidatus Yonathiibacteriota</taxon>
    </lineage>
</organism>
<keyword evidence="6 10" id="KW-0653">Protein transport</keyword>
<dbReference type="Pfam" id="PF02355">
    <property type="entry name" value="SecD_SecF_C"/>
    <property type="match status" value="1"/>
</dbReference>
<evidence type="ECO:0000259" key="11">
    <source>
        <dbReference type="PROSITE" id="PS50156"/>
    </source>
</evidence>
<evidence type="ECO:0000256" key="10">
    <source>
        <dbReference type="HAMAP-Rule" id="MF_01464"/>
    </source>
</evidence>
<dbReference type="PROSITE" id="PS50156">
    <property type="entry name" value="SSD"/>
    <property type="match status" value="1"/>
</dbReference>
<dbReference type="InterPro" id="IPR022645">
    <property type="entry name" value="SecD/SecF_bac"/>
</dbReference>
<dbReference type="NCBIfam" id="TIGR00966">
    <property type="entry name" value="transloc_SecF"/>
    <property type="match status" value="1"/>
</dbReference>
<dbReference type="PANTHER" id="PTHR30081:SF8">
    <property type="entry name" value="PROTEIN TRANSLOCASE SUBUNIT SECF"/>
    <property type="match status" value="1"/>
</dbReference>
<evidence type="ECO:0000256" key="7">
    <source>
        <dbReference type="ARBA" id="ARBA00022989"/>
    </source>
</evidence>
<dbReference type="GO" id="GO:0006605">
    <property type="term" value="P:protein targeting"/>
    <property type="evidence" value="ECO:0007669"/>
    <property type="project" value="UniProtKB-UniRule"/>
</dbReference>
<dbReference type="InterPro" id="IPR000731">
    <property type="entry name" value="SSD"/>
</dbReference>
<comment type="subunit">
    <text evidence="10">Forms a complex with SecD. Part of the essential Sec protein translocation apparatus which comprises SecA, SecYEG and auxiliary proteins SecDF. Other proteins may also be involved.</text>
</comment>
<dbReference type="Gene3D" id="1.20.1640.10">
    <property type="entry name" value="Multidrug efflux transporter AcrB transmembrane domain"/>
    <property type="match status" value="1"/>
</dbReference>
<dbReference type="STRING" id="1802726.A3B07_02830"/>
<feature type="domain" description="SSD" evidence="11">
    <location>
        <begin position="125"/>
        <end position="285"/>
    </location>
</feature>
<accession>A0A1G2SBX1</accession>
<evidence type="ECO:0000256" key="4">
    <source>
        <dbReference type="ARBA" id="ARBA00022519"/>
    </source>
</evidence>
<sequence>MMFIIKYRNIFFIISAITIAISVFVMVTKGFTTGIDFKGGSIIEVAYDKLPDSEVLKSALDSAGFPDARIQVAGERDVIIKTKALSEPEHQTLVSTLSLNGGFQVEEKRFNSIGPTIGKELRSKALISIILVIFGIVLFIAYAFRRVSEPVSSWKYGMVTTLTLLHDIIVPAGVFVWLGKEVDTLFVVALLSIMGISVHDTIVVFDRIRENLKNKLSSDFATTVGKSLEQTFSRSINTSVTVMFVLATLFFFGPTSTKDFSLVLWIGIFIGTYSSVFIASPLLVVWEKFQRRG</sequence>
<keyword evidence="7 10" id="KW-1133">Transmembrane helix</keyword>
<dbReference type="InterPro" id="IPR022813">
    <property type="entry name" value="SecD/SecF_arch_bac"/>
</dbReference>
<evidence type="ECO:0000313" key="12">
    <source>
        <dbReference type="EMBL" id="OHA82530.1"/>
    </source>
</evidence>
<feature type="transmembrane region" description="Helical" evidence="10">
    <location>
        <begin position="125"/>
        <end position="144"/>
    </location>
</feature>
<comment type="similarity">
    <text evidence="10">Belongs to the SecD/SecF family. SecF subfamily.</text>
</comment>
<evidence type="ECO:0000256" key="2">
    <source>
        <dbReference type="ARBA" id="ARBA00022448"/>
    </source>
</evidence>
<dbReference type="GO" id="GO:0015450">
    <property type="term" value="F:protein-transporting ATPase activity"/>
    <property type="evidence" value="ECO:0007669"/>
    <property type="project" value="InterPro"/>
</dbReference>
<evidence type="ECO:0000313" key="13">
    <source>
        <dbReference type="Proteomes" id="UP000178817"/>
    </source>
</evidence>
<name>A0A1G2SBX1_9BACT</name>
<dbReference type="HAMAP" id="MF_01464_B">
    <property type="entry name" value="SecF_B"/>
    <property type="match status" value="1"/>
</dbReference>
<dbReference type="SUPFAM" id="SSF82866">
    <property type="entry name" value="Multidrug efflux transporter AcrB transmembrane domain"/>
    <property type="match status" value="1"/>
</dbReference>
<dbReference type="Proteomes" id="UP000178817">
    <property type="component" value="Unassembled WGS sequence"/>
</dbReference>